<dbReference type="AlphaFoldDB" id="G4THN1"/>
<keyword evidence="5" id="KW-0539">Nucleus</keyword>
<evidence type="ECO:0000256" key="4">
    <source>
        <dbReference type="ARBA" id="ARBA00023054"/>
    </source>
</evidence>
<evidence type="ECO:0000256" key="1">
    <source>
        <dbReference type="ARBA" id="ARBA00004604"/>
    </source>
</evidence>
<dbReference type="GO" id="GO:0034399">
    <property type="term" value="C:nuclear periphery"/>
    <property type="evidence" value="ECO:0007669"/>
    <property type="project" value="TreeGrafter"/>
</dbReference>
<gene>
    <name evidence="7" type="ORF">PIIN_04759</name>
</gene>
<evidence type="ECO:0000256" key="2">
    <source>
        <dbReference type="ARBA" id="ARBA00007336"/>
    </source>
</evidence>
<proteinExistence type="inferred from homology"/>
<evidence type="ECO:0000256" key="6">
    <source>
        <dbReference type="SAM" id="MobiDB-lite"/>
    </source>
</evidence>
<evidence type="ECO:0000256" key="3">
    <source>
        <dbReference type="ARBA" id="ARBA00022517"/>
    </source>
</evidence>
<keyword evidence="4" id="KW-0175">Coiled coil</keyword>
<protein>
    <submittedName>
        <fullName evidence="7">Related to EBP2-required for pre-rRNA processing and ribosomal subunit assembly</fullName>
    </submittedName>
</protein>
<dbReference type="PANTHER" id="PTHR13028">
    <property type="entry name" value="RRNA PROCESSING PROTEIN EBNA1-BINDING PROTEIN-RELATED"/>
    <property type="match status" value="1"/>
</dbReference>
<keyword evidence="8" id="KW-1185">Reference proteome</keyword>
<dbReference type="OrthoDB" id="443772at2759"/>
<dbReference type="FunCoup" id="G4THN1">
    <property type="interactions" value="498"/>
</dbReference>
<dbReference type="PANTHER" id="PTHR13028:SF0">
    <property type="entry name" value="RRNA-PROCESSING PROTEIN EBP2-RELATED"/>
    <property type="match status" value="1"/>
</dbReference>
<name>G4THN1_SERID</name>
<feature type="compositionally biased region" description="Basic residues" evidence="6">
    <location>
        <begin position="366"/>
        <end position="390"/>
    </location>
</feature>
<dbReference type="InterPro" id="IPR008610">
    <property type="entry name" value="Ebp2"/>
</dbReference>
<feature type="compositionally biased region" description="Basic and acidic residues" evidence="6">
    <location>
        <begin position="30"/>
        <end position="53"/>
    </location>
</feature>
<feature type="region of interest" description="Disordered" evidence="6">
    <location>
        <begin position="279"/>
        <end position="298"/>
    </location>
</feature>
<organism evidence="7 8">
    <name type="scientific">Serendipita indica (strain DSM 11827)</name>
    <name type="common">Root endophyte fungus</name>
    <name type="synonym">Piriformospora indica</name>
    <dbReference type="NCBI Taxonomy" id="1109443"/>
    <lineage>
        <taxon>Eukaryota</taxon>
        <taxon>Fungi</taxon>
        <taxon>Dikarya</taxon>
        <taxon>Basidiomycota</taxon>
        <taxon>Agaricomycotina</taxon>
        <taxon>Agaricomycetes</taxon>
        <taxon>Sebacinales</taxon>
        <taxon>Serendipitaceae</taxon>
        <taxon>Serendipita</taxon>
    </lineage>
</organism>
<feature type="region of interest" description="Disordered" evidence="6">
    <location>
        <begin position="1"/>
        <end position="138"/>
    </location>
</feature>
<dbReference type="eggNOG" id="KOG3080">
    <property type="taxonomic scope" value="Eukaryota"/>
</dbReference>
<reference evidence="7 8" key="1">
    <citation type="journal article" date="2011" name="PLoS Pathog.">
        <title>Endophytic Life Strategies Decoded by Genome and Transcriptome Analyses of the Mutualistic Root Symbiont Piriformospora indica.</title>
        <authorList>
            <person name="Zuccaro A."/>
            <person name="Lahrmann U."/>
            <person name="Guldener U."/>
            <person name="Langen G."/>
            <person name="Pfiffi S."/>
            <person name="Biedenkopf D."/>
            <person name="Wong P."/>
            <person name="Samans B."/>
            <person name="Grimm C."/>
            <person name="Basiewicz M."/>
            <person name="Murat C."/>
            <person name="Martin F."/>
            <person name="Kogel K.H."/>
        </authorList>
    </citation>
    <scope>NUCLEOTIDE SEQUENCE [LARGE SCALE GENOMIC DNA]</scope>
    <source>
        <strain evidence="7 8">DSM 11827</strain>
    </source>
</reference>
<keyword evidence="3" id="KW-0690">Ribosome biogenesis</keyword>
<dbReference type="OMA" id="RETMFHR"/>
<sequence length="390" mass="44445">MSSKLSKALKKHDTKAKKTSNGLVRPGKTAKTETESKSKKHRDVSSVEKHQEDSSSDEEEESDENESEESDDVDEKGMQRLMDLLGEDELDDIAKLQLGMVNGEEEEEESENENEESGQESDSDEIPEEVDLEDVSSVDEDVVPRQKLLIDNRIALTRIRENIQLDPSFPWTETLAVTYDQAIDVDVNDDLQRELAFYKQALHGANTAKTLAARHNLPFTRPSDFYAEMVKSDAHMERIRQRALDETAGIKRSEEKRREREGKKFGKKVQLEKLKERERSKKEIEERVKGLKRKRKDALDADEFDVELEDAIADRPSKRHAAGGQDGKPKMSREKRDAKYGFGGKVGRRSKQNTRESTDTFAKAGKPAKKGKKPAMKRLGKSRRMKTGRR</sequence>
<dbReference type="Pfam" id="PF05890">
    <property type="entry name" value="Ebp2"/>
    <property type="match status" value="1"/>
</dbReference>
<dbReference type="STRING" id="1109443.G4THN1"/>
<dbReference type="GO" id="GO:0030687">
    <property type="term" value="C:preribosome, large subunit precursor"/>
    <property type="evidence" value="ECO:0007669"/>
    <property type="project" value="TreeGrafter"/>
</dbReference>
<comment type="subcellular location">
    <subcellularLocation>
        <location evidence="1">Nucleus</location>
        <location evidence="1">Nucleolus</location>
    </subcellularLocation>
</comment>
<dbReference type="Proteomes" id="UP000007148">
    <property type="component" value="Unassembled WGS sequence"/>
</dbReference>
<feature type="compositionally biased region" description="Acidic residues" evidence="6">
    <location>
        <begin position="103"/>
        <end position="138"/>
    </location>
</feature>
<evidence type="ECO:0000313" key="8">
    <source>
        <dbReference type="Proteomes" id="UP000007148"/>
    </source>
</evidence>
<feature type="compositionally biased region" description="Basic and acidic residues" evidence="6">
    <location>
        <begin position="327"/>
        <end position="339"/>
    </location>
</feature>
<accession>G4THN1</accession>
<dbReference type="EMBL" id="CAFZ01000096">
    <property type="protein sequence ID" value="CCA70824.1"/>
    <property type="molecule type" value="Genomic_DNA"/>
</dbReference>
<evidence type="ECO:0000313" key="7">
    <source>
        <dbReference type="EMBL" id="CCA70824.1"/>
    </source>
</evidence>
<comment type="similarity">
    <text evidence="2">Belongs to the EBP2 family.</text>
</comment>
<feature type="region of interest" description="Disordered" evidence="6">
    <location>
        <begin position="309"/>
        <end position="390"/>
    </location>
</feature>
<comment type="caution">
    <text evidence="7">The sequence shown here is derived from an EMBL/GenBank/DDBJ whole genome shotgun (WGS) entry which is preliminary data.</text>
</comment>
<dbReference type="InParanoid" id="G4THN1"/>
<dbReference type="GO" id="GO:0006364">
    <property type="term" value="P:rRNA processing"/>
    <property type="evidence" value="ECO:0007669"/>
    <property type="project" value="TreeGrafter"/>
</dbReference>
<evidence type="ECO:0000256" key="5">
    <source>
        <dbReference type="ARBA" id="ARBA00023242"/>
    </source>
</evidence>
<feature type="compositionally biased region" description="Basic and acidic residues" evidence="6">
    <location>
        <begin position="279"/>
        <end position="289"/>
    </location>
</feature>
<dbReference type="GO" id="GO:0042273">
    <property type="term" value="P:ribosomal large subunit biogenesis"/>
    <property type="evidence" value="ECO:0007669"/>
    <property type="project" value="TreeGrafter"/>
</dbReference>
<feature type="compositionally biased region" description="Basic residues" evidence="6">
    <location>
        <begin position="7"/>
        <end position="18"/>
    </location>
</feature>
<feature type="compositionally biased region" description="Acidic residues" evidence="6">
    <location>
        <begin position="54"/>
        <end position="74"/>
    </location>
</feature>
<dbReference type="GO" id="GO:0005730">
    <property type="term" value="C:nucleolus"/>
    <property type="evidence" value="ECO:0007669"/>
    <property type="project" value="UniProtKB-SubCell"/>
</dbReference>
<dbReference type="HOGENOM" id="CLU_036007_0_1_1"/>